<proteinExistence type="predicted"/>
<keyword evidence="2" id="KW-1185">Reference proteome</keyword>
<sequence>MTTAQKAMRLFAVLVAGAELVSPLGPDGEVAIFRGETRLHALMFWLRNPDYLAHELLDLAALKPDASLIGVVHRMLEDDEPILRRDGMAKWRHGAYEPIDDEMAILSSVGLVRTVMRHAGPRSAANDFLLLPGSLELAAELESNIAYNWYAERMRLVLLVAAGQRGSVLKKRQYQQIEYATTRGRHLIPSIAGRVAERLEAMTHGA</sequence>
<protein>
    <recommendedName>
        <fullName evidence="3">GPP34 family phosphoprotein</fullName>
    </recommendedName>
</protein>
<gene>
    <name evidence="1" type="ORF">GBZ26_11365</name>
</gene>
<dbReference type="EMBL" id="WHOR01000067">
    <property type="protein sequence ID" value="NUB19810.1"/>
    <property type="molecule type" value="Genomic_DNA"/>
</dbReference>
<dbReference type="Proteomes" id="UP000639419">
    <property type="component" value="Unassembled WGS sequence"/>
</dbReference>
<evidence type="ECO:0008006" key="3">
    <source>
        <dbReference type="Google" id="ProtNLM"/>
    </source>
</evidence>
<organism evidence="1 2">
    <name type="scientific">Azospirillum formosense</name>
    <dbReference type="NCBI Taxonomy" id="861533"/>
    <lineage>
        <taxon>Bacteria</taxon>
        <taxon>Pseudomonadati</taxon>
        <taxon>Pseudomonadota</taxon>
        <taxon>Alphaproteobacteria</taxon>
        <taxon>Rhodospirillales</taxon>
        <taxon>Azospirillaceae</taxon>
        <taxon>Azospirillum</taxon>
    </lineage>
</organism>
<reference evidence="1 2" key="1">
    <citation type="submission" date="2019-10" db="EMBL/GenBank/DDBJ databases">
        <title>Genome sequence of Azospirillum formosense CC-Nfb-7.</title>
        <authorList>
            <person name="Ambrosini A."/>
            <person name="Sant'Anna F.H."/>
            <person name="Cassan F.D."/>
            <person name="Souza E.M."/>
            <person name="Passaglia L.M.P."/>
        </authorList>
    </citation>
    <scope>NUCLEOTIDE SEQUENCE [LARGE SCALE GENOMIC DNA]</scope>
    <source>
        <strain evidence="1 2">CC-NFb-7</strain>
    </source>
</reference>
<name>A0ABX2KUM3_9PROT</name>
<accession>A0ABX2KUM3</accession>
<evidence type="ECO:0000313" key="2">
    <source>
        <dbReference type="Proteomes" id="UP000639419"/>
    </source>
</evidence>
<comment type="caution">
    <text evidence="1">The sequence shown here is derived from an EMBL/GenBank/DDBJ whole genome shotgun (WGS) entry which is preliminary data.</text>
</comment>
<evidence type="ECO:0000313" key="1">
    <source>
        <dbReference type="EMBL" id="NUB19810.1"/>
    </source>
</evidence>